<organism evidence="1 2">
    <name type="scientific">Thelohanellus kitauei</name>
    <name type="common">Myxosporean</name>
    <dbReference type="NCBI Taxonomy" id="669202"/>
    <lineage>
        <taxon>Eukaryota</taxon>
        <taxon>Metazoa</taxon>
        <taxon>Cnidaria</taxon>
        <taxon>Myxozoa</taxon>
        <taxon>Myxosporea</taxon>
        <taxon>Bivalvulida</taxon>
        <taxon>Platysporina</taxon>
        <taxon>Myxobolidae</taxon>
        <taxon>Thelohanellus</taxon>
    </lineage>
</organism>
<proteinExistence type="predicted"/>
<evidence type="ECO:0000313" key="1">
    <source>
        <dbReference type="EMBL" id="KII66642.1"/>
    </source>
</evidence>
<keyword evidence="2" id="KW-1185">Reference proteome</keyword>
<dbReference type="Proteomes" id="UP000031668">
    <property type="component" value="Unassembled WGS sequence"/>
</dbReference>
<comment type="caution">
    <text evidence="1">The sequence shown here is derived from an EMBL/GenBank/DDBJ whole genome shotgun (WGS) entry which is preliminary data.</text>
</comment>
<dbReference type="SUPFAM" id="SSF117281">
    <property type="entry name" value="Kelch motif"/>
    <property type="match status" value="1"/>
</dbReference>
<evidence type="ECO:0000313" key="2">
    <source>
        <dbReference type="Proteomes" id="UP000031668"/>
    </source>
</evidence>
<dbReference type="Gene3D" id="2.120.10.80">
    <property type="entry name" value="Kelch-type beta propeller"/>
    <property type="match status" value="1"/>
</dbReference>
<sequence>MMLDNLQSMLGGRVFYHLASLSEFLIIFGGYDNFSYTYYNDLLSLNTISGVLKRYQPPVEMSHILNFSKICIVGNKVYMCCQEESDEYVQKNHLIHSFDVVNARWETFYPNKEHNARNESPLLFVNLFFYHNESLYILGTDRKIYISEHEENLEEKNRNVIYKLCLKTFKWSLVKHKYFAVQYTVLCLKKSILSNKIGYIFLIHLSLQQKNLEK</sequence>
<reference evidence="1 2" key="1">
    <citation type="journal article" date="2014" name="Genome Biol. Evol.">
        <title>The genome of the myxosporean Thelohanellus kitauei shows adaptations to nutrient acquisition within its fish host.</title>
        <authorList>
            <person name="Yang Y."/>
            <person name="Xiong J."/>
            <person name="Zhou Z."/>
            <person name="Huo F."/>
            <person name="Miao W."/>
            <person name="Ran C."/>
            <person name="Liu Y."/>
            <person name="Zhang J."/>
            <person name="Feng J."/>
            <person name="Wang M."/>
            <person name="Wang M."/>
            <person name="Wang L."/>
            <person name="Yao B."/>
        </authorList>
    </citation>
    <scope>NUCLEOTIDE SEQUENCE [LARGE SCALE GENOMIC DNA]</scope>
    <source>
        <strain evidence="1">Wuqing</strain>
    </source>
</reference>
<accession>A0A0C2MYF7</accession>
<gene>
    <name evidence="1" type="ORF">RF11_01908</name>
</gene>
<dbReference type="AlphaFoldDB" id="A0A0C2MYF7"/>
<dbReference type="EMBL" id="JWZT01003493">
    <property type="protein sequence ID" value="KII66642.1"/>
    <property type="molecule type" value="Genomic_DNA"/>
</dbReference>
<dbReference type="OrthoDB" id="5953725at2759"/>
<evidence type="ECO:0008006" key="3">
    <source>
        <dbReference type="Google" id="ProtNLM"/>
    </source>
</evidence>
<name>A0A0C2MYF7_THEKT</name>
<dbReference type="InterPro" id="IPR015915">
    <property type="entry name" value="Kelch-typ_b-propeller"/>
</dbReference>
<protein>
    <recommendedName>
        <fullName evidence="3">Kelch domain-containing protein 10</fullName>
    </recommendedName>
</protein>